<accession>A0A1L9TU87</accession>
<dbReference type="EMBL" id="KV878583">
    <property type="protein sequence ID" value="OJJ62918.1"/>
    <property type="molecule type" value="Genomic_DNA"/>
</dbReference>
<evidence type="ECO:0000313" key="2">
    <source>
        <dbReference type="Proteomes" id="UP000184356"/>
    </source>
</evidence>
<dbReference type="RefSeq" id="XP_040706724.1">
    <property type="nucleotide sequence ID" value="XM_040851684.1"/>
</dbReference>
<gene>
    <name evidence="1" type="ORF">ASPSYDRAFT_86568</name>
</gene>
<sequence length="173" mass="19335">MGLVYCPVTSGVLSRVGTASVRPALGRDPSLAFCFEAEPSCVVDRTKDVSLVERCRRVLGHAAYMANQMPQPFCLAVSHLPEWDGEDPATRWVGYARRLDLERMPSDDGKDMKMQLPRNQRVVSSDCNGPIEHGMDVTLEPTVRPDSKDQKLRVPTHSRSVMQFQQLEVEPVP</sequence>
<dbReference type="Proteomes" id="UP000184356">
    <property type="component" value="Unassembled WGS sequence"/>
</dbReference>
<dbReference type="VEuPathDB" id="FungiDB:ASPSYDRAFT_86568"/>
<organism evidence="1 2">
    <name type="scientific">Aspergillus sydowii CBS 593.65</name>
    <dbReference type="NCBI Taxonomy" id="1036612"/>
    <lineage>
        <taxon>Eukaryota</taxon>
        <taxon>Fungi</taxon>
        <taxon>Dikarya</taxon>
        <taxon>Ascomycota</taxon>
        <taxon>Pezizomycotina</taxon>
        <taxon>Eurotiomycetes</taxon>
        <taxon>Eurotiomycetidae</taxon>
        <taxon>Eurotiales</taxon>
        <taxon>Aspergillaceae</taxon>
        <taxon>Aspergillus</taxon>
        <taxon>Aspergillus subgen. Nidulantes</taxon>
    </lineage>
</organism>
<protein>
    <submittedName>
        <fullName evidence="1">Uncharacterized protein</fullName>
    </submittedName>
</protein>
<dbReference type="OrthoDB" id="10523976at2759"/>
<reference evidence="2" key="1">
    <citation type="journal article" date="2017" name="Genome Biol.">
        <title>Comparative genomics reveals high biological diversity and specific adaptations in the industrially and medically important fungal genus Aspergillus.</title>
        <authorList>
            <person name="de Vries R.P."/>
            <person name="Riley R."/>
            <person name="Wiebenga A."/>
            <person name="Aguilar-Osorio G."/>
            <person name="Amillis S."/>
            <person name="Uchima C.A."/>
            <person name="Anderluh G."/>
            <person name="Asadollahi M."/>
            <person name="Askin M."/>
            <person name="Barry K."/>
            <person name="Battaglia E."/>
            <person name="Bayram O."/>
            <person name="Benocci T."/>
            <person name="Braus-Stromeyer S.A."/>
            <person name="Caldana C."/>
            <person name="Canovas D."/>
            <person name="Cerqueira G.C."/>
            <person name="Chen F."/>
            <person name="Chen W."/>
            <person name="Choi C."/>
            <person name="Clum A."/>
            <person name="Dos Santos R.A."/>
            <person name="Damasio A.R."/>
            <person name="Diallinas G."/>
            <person name="Emri T."/>
            <person name="Fekete E."/>
            <person name="Flipphi M."/>
            <person name="Freyberg S."/>
            <person name="Gallo A."/>
            <person name="Gournas C."/>
            <person name="Habgood R."/>
            <person name="Hainaut M."/>
            <person name="Harispe M.L."/>
            <person name="Henrissat B."/>
            <person name="Hilden K.S."/>
            <person name="Hope R."/>
            <person name="Hossain A."/>
            <person name="Karabika E."/>
            <person name="Karaffa L."/>
            <person name="Karanyi Z."/>
            <person name="Krasevec N."/>
            <person name="Kuo A."/>
            <person name="Kusch H."/>
            <person name="LaButti K."/>
            <person name="Lagendijk E.L."/>
            <person name="Lapidus A."/>
            <person name="Levasseur A."/>
            <person name="Lindquist E."/>
            <person name="Lipzen A."/>
            <person name="Logrieco A.F."/>
            <person name="MacCabe A."/>
            <person name="Maekelae M.R."/>
            <person name="Malavazi I."/>
            <person name="Melin P."/>
            <person name="Meyer V."/>
            <person name="Mielnichuk N."/>
            <person name="Miskei M."/>
            <person name="Molnar A.P."/>
            <person name="Mule G."/>
            <person name="Ngan C.Y."/>
            <person name="Orejas M."/>
            <person name="Orosz E."/>
            <person name="Ouedraogo J.P."/>
            <person name="Overkamp K.M."/>
            <person name="Park H.-S."/>
            <person name="Perrone G."/>
            <person name="Piumi F."/>
            <person name="Punt P.J."/>
            <person name="Ram A.F."/>
            <person name="Ramon A."/>
            <person name="Rauscher S."/>
            <person name="Record E."/>
            <person name="Riano-Pachon D.M."/>
            <person name="Robert V."/>
            <person name="Roehrig J."/>
            <person name="Ruller R."/>
            <person name="Salamov A."/>
            <person name="Salih N.S."/>
            <person name="Samson R.A."/>
            <person name="Sandor E."/>
            <person name="Sanguinetti M."/>
            <person name="Schuetze T."/>
            <person name="Sepcic K."/>
            <person name="Shelest E."/>
            <person name="Sherlock G."/>
            <person name="Sophianopoulou V."/>
            <person name="Squina F.M."/>
            <person name="Sun H."/>
            <person name="Susca A."/>
            <person name="Todd R.B."/>
            <person name="Tsang A."/>
            <person name="Unkles S.E."/>
            <person name="van de Wiele N."/>
            <person name="van Rossen-Uffink D."/>
            <person name="Oliveira J.V."/>
            <person name="Vesth T.C."/>
            <person name="Visser J."/>
            <person name="Yu J.-H."/>
            <person name="Zhou M."/>
            <person name="Andersen M.R."/>
            <person name="Archer D.B."/>
            <person name="Baker S.E."/>
            <person name="Benoit I."/>
            <person name="Brakhage A.A."/>
            <person name="Braus G.H."/>
            <person name="Fischer R."/>
            <person name="Frisvad J.C."/>
            <person name="Goldman G.H."/>
            <person name="Houbraken J."/>
            <person name="Oakley B."/>
            <person name="Pocsi I."/>
            <person name="Scazzocchio C."/>
            <person name="Seiboth B."/>
            <person name="vanKuyk P.A."/>
            <person name="Wortman J."/>
            <person name="Dyer P.S."/>
            <person name="Grigoriev I.V."/>
        </authorList>
    </citation>
    <scope>NUCLEOTIDE SEQUENCE [LARGE SCALE GENOMIC DNA]</scope>
    <source>
        <strain evidence="2">CBS 593.65</strain>
    </source>
</reference>
<keyword evidence="2" id="KW-1185">Reference proteome</keyword>
<evidence type="ECO:0000313" key="1">
    <source>
        <dbReference type="EMBL" id="OJJ62918.1"/>
    </source>
</evidence>
<dbReference type="GeneID" id="63767757"/>
<dbReference type="AlphaFoldDB" id="A0A1L9TU87"/>
<name>A0A1L9TU87_9EURO</name>
<proteinExistence type="predicted"/>